<dbReference type="PANTHER" id="PTHR47023:SF1">
    <property type="entry name" value="SEX PEPTIDE RECEPTOR"/>
    <property type="match status" value="1"/>
</dbReference>
<dbReference type="OrthoDB" id="5962323at2759"/>
<dbReference type="CDD" id="cd14978">
    <property type="entry name" value="7tmA_FMRFamide_R-like"/>
    <property type="match status" value="1"/>
</dbReference>
<feature type="transmembrane region" description="Helical" evidence="5">
    <location>
        <begin position="114"/>
        <end position="139"/>
    </location>
</feature>
<feature type="domain" description="G-protein coupled receptors family 1 profile" evidence="6">
    <location>
        <begin position="50"/>
        <end position="374"/>
    </location>
</feature>
<proteinExistence type="predicted"/>
<protein>
    <recommendedName>
        <fullName evidence="6">G-protein coupled receptors family 1 profile domain-containing protein</fullName>
    </recommendedName>
</protein>
<keyword evidence="2 5" id="KW-0812">Transmembrane</keyword>
<feature type="transmembrane region" description="Helical" evidence="5">
    <location>
        <begin position="36"/>
        <end position="59"/>
    </location>
</feature>
<dbReference type="AlphaFoldDB" id="A0A8S1H6V3"/>
<evidence type="ECO:0000256" key="2">
    <source>
        <dbReference type="ARBA" id="ARBA00022692"/>
    </source>
</evidence>
<dbReference type="Proteomes" id="UP000835052">
    <property type="component" value="Unassembled WGS sequence"/>
</dbReference>
<evidence type="ECO:0000313" key="7">
    <source>
        <dbReference type="EMBL" id="CAD6191095.1"/>
    </source>
</evidence>
<evidence type="ECO:0000256" key="3">
    <source>
        <dbReference type="ARBA" id="ARBA00022989"/>
    </source>
</evidence>
<organism evidence="7 8">
    <name type="scientific">Caenorhabditis auriculariae</name>
    <dbReference type="NCBI Taxonomy" id="2777116"/>
    <lineage>
        <taxon>Eukaryota</taxon>
        <taxon>Metazoa</taxon>
        <taxon>Ecdysozoa</taxon>
        <taxon>Nematoda</taxon>
        <taxon>Chromadorea</taxon>
        <taxon>Rhabditida</taxon>
        <taxon>Rhabditina</taxon>
        <taxon>Rhabditomorpha</taxon>
        <taxon>Rhabditoidea</taxon>
        <taxon>Rhabditidae</taxon>
        <taxon>Peloderinae</taxon>
        <taxon>Caenorhabditis</taxon>
    </lineage>
</organism>
<feature type="transmembrane region" description="Helical" evidence="5">
    <location>
        <begin position="314"/>
        <end position="339"/>
    </location>
</feature>
<comment type="subcellular location">
    <subcellularLocation>
        <location evidence="1">Membrane</location>
    </subcellularLocation>
</comment>
<evidence type="ECO:0000259" key="6">
    <source>
        <dbReference type="PROSITE" id="PS50262"/>
    </source>
</evidence>
<dbReference type="PRINTS" id="PR00237">
    <property type="entry name" value="GPCRRHODOPSN"/>
</dbReference>
<keyword evidence="4 5" id="KW-0472">Membrane</keyword>
<dbReference type="EMBL" id="CAJGYM010000019">
    <property type="protein sequence ID" value="CAD6191095.1"/>
    <property type="molecule type" value="Genomic_DNA"/>
</dbReference>
<dbReference type="GO" id="GO:0016020">
    <property type="term" value="C:membrane"/>
    <property type="evidence" value="ECO:0007669"/>
    <property type="project" value="UniProtKB-SubCell"/>
</dbReference>
<evidence type="ECO:0000256" key="1">
    <source>
        <dbReference type="ARBA" id="ARBA00004370"/>
    </source>
</evidence>
<dbReference type="PANTHER" id="PTHR47023">
    <property type="entry name" value="SEX PEPTIDE RECEPTOR"/>
    <property type="match status" value="1"/>
</dbReference>
<comment type="caution">
    <text evidence="7">The sequence shown here is derived from an EMBL/GenBank/DDBJ whole genome shotgun (WGS) entry which is preliminary data.</text>
</comment>
<dbReference type="PROSITE" id="PS50262">
    <property type="entry name" value="G_PROTEIN_RECEP_F1_2"/>
    <property type="match status" value="1"/>
</dbReference>
<dbReference type="SUPFAM" id="SSF81321">
    <property type="entry name" value="Family A G protein-coupled receptor-like"/>
    <property type="match status" value="1"/>
</dbReference>
<dbReference type="InterPro" id="IPR053071">
    <property type="entry name" value="GPCR1-related_rcpt"/>
</dbReference>
<feature type="transmembrane region" description="Helical" evidence="5">
    <location>
        <begin position="71"/>
        <end position="94"/>
    </location>
</feature>
<dbReference type="InterPro" id="IPR000276">
    <property type="entry name" value="GPCR_Rhodpsn"/>
</dbReference>
<dbReference type="InterPro" id="IPR017452">
    <property type="entry name" value="GPCR_Rhodpsn_7TM"/>
</dbReference>
<dbReference type="Gene3D" id="1.20.1070.10">
    <property type="entry name" value="Rhodopsin 7-helix transmembrane proteins"/>
    <property type="match status" value="1"/>
</dbReference>
<evidence type="ECO:0000256" key="5">
    <source>
        <dbReference type="SAM" id="Phobius"/>
    </source>
</evidence>
<gene>
    <name evidence="7" type="ORF">CAUJ_LOCUS7014</name>
</gene>
<dbReference type="GO" id="GO:0004930">
    <property type="term" value="F:G protein-coupled receptor activity"/>
    <property type="evidence" value="ECO:0007669"/>
    <property type="project" value="InterPro"/>
</dbReference>
<accession>A0A8S1H6V3</accession>
<evidence type="ECO:0000313" key="8">
    <source>
        <dbReference type="Proteomes" id="UP000835052"/>
    </source>
</evidence>
<feature type="transmembrane region" description="Helical" evidence="5">
    <location>
        <begin position="351"/>
        <end position="373"/>
    </location>
</feature>
<reference evidence="7" key="1">
    <citation type="submission" date="2020-10" db="EMBL/GenBank/DDBJ databases">
        <authorList>
            <person name="Kikuchi T."/>
        </authorList>
    </citation>
    <scope>NUCLEOTIDE SEQUENCE</scope>
    <source>
        <strain evidence="7">NKZ352</strain>
    </source>
</reference>
<sequence length="536" mass="61210">MTTLPMIAQHPACYYNRSCKPMFIALQVPVDWAVPMYGYVMPFIVTLTLATNSFIVVVLSHKYLRTPTNYVLLAMAVSELLTGLSCMPWFTYYYTLSGYKVDLQYGLPPFWCTVIPYMATFFPSIFHMTAIWLTVYLAIQRYVYICVPTLVRRFCTIHRSKQVISAICLISASMYLPDLFAAKHESHAVFDMSRNRTLRVCYRMKTPLVQALGDDIYYHLTFSAQTILVHFIPCVLLVIFTWKLVRAIRLADKRHAHLLSKYPSNRLENFRSTKRKMSEMPSMENENRLSRLFKQRESVSEPRRAHGLKQNTRMLVVVILLFLITEIPAAIIFGVHVISVSLRLKTINYQLLNVLLIIRNVLIVVSYPFRFAIYCGMSQQFRDVVRQMFTGKMPTHAIRDKDNSTTIALVQGGTDNSDEKRQSVVLCSGNGTLMSALSAEARMKVEYRKDKAVQCDPASEDDFDVPFDPFLADLSELVEAVGSPAVLRETETTRECSTQCGVHINNEIYVKRKSSLLRAALKENTILCQAVASHVN</sequence>
<keyword evidence="8" id="KW-1185">Reference proteome</keyword>
<dbReference type="Pfam" id="PF00001">
    <property type="entry name" value="7tm_1"/>
    <property type="match status" value="1"/>
</dbReference>
<feature type="transmembrane region" description="Helical" evidence="5">
    <location>
        <begin position="227"/>
        <end position="245"/>
    </location>
</feature>
<name>A0A8S1H6V3_9PELO</name>
<keyword evidence="3 5" id="KW-1133">Transmembrane helix</keyword>
<feature type="transmembrane region" description="Helical" evidence="5">
    <location>
        <begin position="160"/>
        <end position="176"/>
    </location>
</feature>
<evidence type="ECO:0000256" key="4">
    <source>
        <dbReference type="ARBA" id="ARBA00023136"/>
    </source>
</evidence>